<dbReference type="OrthoDB" id="5238393at2759"/>
<protein>
    <submittedName>
        <fullName evidence="2">Uncharacterized protein</fullName>
    </submittedName>
</protein>
<proteinExistence type="predicted"/>
<evidence type="ECO:0000313" key="3">
    <source>
        <dbReference type="Proteomes" id="UP000054321"/>
    </source>
</evidence>
<dbReference type="HOGENOM" id="CLU_1678442_0_0_1"/>
<organism evidence="2 3">
    <name type="scientific">Oidiodendron maius (strain Zn)</name>
    <dbReference type="NCBI Taxonomy" id="913774"/>
    <lineage>
        <taxon>Eukaryota</taxon>
        <taxon>Fungi</taxon>
        <taxon>Dikarya</taxon>
        <taxon>Ascomycota</taxon>
        <taxon>Pezizomycotina</taxon>
        <taxon>Leotiomycetes</taxon>
        <taxon>Leotiomycetes incertae sedis</taxon>
        <taxon>Myxotrichaceae</taxon>
        <taxon>Oidiodendron</taxon>
    </lineage>
</organism>
<evidence type="ECO:0000256" key="1">
    <source>
        <dbReference type="SAM" id="MobiDB-lite"/>
    </source>
</evidence>
<gene>
    <name evidence="2" type="ORF">OIDMADRAFT_21434</name>
</gene>
<dbReference type="AlphaFoldDB" id="A0A0C3GRN8"/>
<evidence type="ECO:0000313" key="2">
    <source>
        <dbReference type="EMBL" id="KIM94014.1"/>
    </source>
</evidence>
<dbReference type="InParanoid" id="A0A0C3GRN8"/>
<name>A0A0C3GRN8_OIDMZ</name>
<dbReference type="STRING" id="913774.A0A0C3GRN8"/>
<accession>A0A0C3GRN8</accession>
<feature type="region of interest" description="Disordered" evidence="1">
    <location>
        <begin position="1"/>
        <end position="24"/>
    </location>
</feature>
<dbReference type="EMBL" id="KN832891">
    <property type="protein sequence ID" value="KIM94014.1"/>
    <property type="molecule type" value="Genomic_DNA"/>
</dbReference>
<sequence>MRSQKLFASESVNHAPVGNPTGDAPLPDLSVADLGIGKLLQSTTQLGDIVTGLRSLEDGNLQKGEGHDRSTTLMALSCYTRLDTLYSRTIELLLQVRNGNRHFKDEDRLKFDMVIDGFSISGCHNVQLDFLVYLYKQAHERIHSCIQSGGKAVLTTH</sequence>
<reference evidence="2 3" key="1">
    <citation type="submission" date="2014-04" db="EMBL/GenBank/DDBJ databases">
        <authorList>
            <consortium name="DOE Joint Genome Institute"/>
            <person name="Kuo A."/>
            <person name="Martino E."/>
            <person name="Perotto S."/>
            <person name="Kohler A."/>
            <person name="Nagy L.G."/>
            <person name="Floudas D."/>
            <person name="Copeland A."/>
            <person name="Barry K.W."/>
            <person name="Cichocki N."/>
            <person name="Veneault-Fourrey C."/>
            <person name="LaButti K."/>
            <person name="Lindquist E.A."/>
            <person name="Lipzen A."/>
            <person name="Lundell T."/>
            <person name="Morin E."/>
            <person name="Murat C."/>
            <person name="Sun H."/>
            <person name="Tunlid A."/>
            <person name="Henrissat B."/>
            <person name="Grigoriev I.V."/>
            <person name="Hibbett D.S."/>
            <person name="Martin F."/>
            <person name="Nordberg H.P."/>
            <person name="Cantor M.N."/>
            <person name="Hua S.X."/>
        </authorList>
    </citation>
    <scope>NUCLEOTIDE SEQUENCE [LARGE SCALE GENOMIC DNA]</scope>
    <source>
        <strain evidence="2 3">Zn</strain>
    </source>
</reference>
<dbReference type="Proteomes" id="UP000054321">
    <property type="component" value="Unassembled WGS sequence"/>
</dbReference>
<keyword evidence="3" id="KW-1185">Reference proteome</keyword>
<reference evidence="3" key="2">
    <citation type="submission" date="2015-01" db="EMBL/GenBank/DDBJ databases">
        <title>Evolutionary Origins and Diversification of the Mycorrhizal Mutualists.</title>
        <authorList>
            <consortium name="DOE Joint Genome Institute"/>
            <consortium name="Mycorrhizal Genomics Consortium"/>
            <person name="Kohler A."/>
            <person name="Kuo A."/>
            <person name="Nagy L.G."/>
            <person name="Floudas D."/>
            <person name="Copeland A."/>
            <person name="Barry K.W."/>
            <person name="Cichocki N."/>
            <person name="Veneault-Fourrey C."/>
            <person name="LaButti K."/>
            <person name="Lindquist E.A."/>
            <person name="Lipzen A."/>
            <person name="Lundell T."/>
            <person name="Morin E."/>
            <person name="Murat C."/>
            <person name="Riley R."/>
            <person name="Ohm R."/>
            <person name="Sun H."/>
            <person name="Tunlid A."/>
            <person name="Henrissat B."/>
            <person name="Grigoriev I.V."/>
            <person name="Hibbett D.S."/>
            <person name="Martin F."/>
        </authorList>
    </citation>
    <scope>NUCLEOTIDE SEQUENCE [LARGE SCALE GENOMIC DNA]</scope>
    <source>
        <strain evidence="3">Zn</strain>
    </source>
</reference>